<organism evidence="1 2">
    <name type="scientific">Pelagimonas phthalicica</name>
    <dbReference type="NCBI Taxonomy" id="1037362"/>
    <lineage>
        <taxon>Bacteria</taxon>
        <taxon>Pseudomonadati</taxon>
        <taxon>Pseudomonadota</taxon>
        <taxon>Alphaproteobacteria</taxon>
        <taxon>Rhodobacterales</taxon>
        <taxon>Roseobacteraceae</taxon>
        <taxon>Pelagimonas</taxon>
    </lineage>
</organism>
<evidence type="ECO:0000313" key="2">
    <source>
        <dbReference type="Proteomes" id="UP000225972"/>
    </source>
</evidence>
<dbReference type="InterPro" id="IPR052164">
    <property type="entry name" value="Anthracycline_SecMetBiosynth"/>
</dbReference>
<reference evidence="2" key="1">
    <citation type="submission" date="2017-05" db="EMBL/GenBank/DDBJ databases">
        <authorList>
            <person name="Rodrigo-Torres L."/>
            <person name="Arahal R. D."/>
            <person name="Lucena T."/>
        </authorList>
    </citation>
    <scope>NUCLEOTIDE SEQUENCE [LARGE SCALE GENOMIC DNA]</scope>
    <source>
        <strain evidence="2">CECT 8649</strain>
    </source>
</reference>
<dbReference type="PANTHER" id="PTHR33993">
    <property type="entry name" value="GLYOXALASE-RELATED"/>
    <property type="match status" value="1"/>
</dbReference>
<dbReference type="AlphaFoldDB" id="A0A238JH05"/>
<name>A0A238JH05_9RHOB</name>
<sequence>MTSPFVWFDNIGPARGKTTDFLAQTFGWTTQDIGPMTFLTNGGEMPFAATCDAMEGVSGWVPYIEVQDLSAETQKARDNGADILAEALEGPAGTATFLRDPGGAVLAIWKRNAA</sequence>
<dbReference type="OrthoDB" id="9792323at2"/>
<dbReference type="RefSeq" id="WP_099247409.1">
    <property type="nucleotide sequence ID" value="NZ_FXXP01000002.1"/>
</dbReference>
<dbReference type="Gene3D" id="3.10.180.10">
    <property type="entry name" value="2,3-Dihydroxybiphenyl 1,2-Dioxygenase, domain 1"/>
    <property type="match status" value="1"/>
</dbReference>
<dbReference type="EMBL" id="FXXP01000002">
    <property type="protein sequence ID" value="SMX29417.1"/>
    <property type="molecule type" value="Genomic_DNA"/>
</dbReference>
<keyword evidence="2" id="KW-1185">Reference proteome</keyword>
<protein>
    <submittedName>
        <fullName evidence="1">Glyoxalase-like domain protein</fullName>
    </submittedName>
</protein>
<dbReference type="InterPro" id="IPR029068">
    <property type="entry name" value="Glyas_Bleomycin-R_OHBP_Dase"/>
</dbReference>
<accession>A0A238JH05</accession>
<proteinExistence type="predicted"/>
<gene>
    <name evidence="1" type="ORF">TRP8649_03551</name>
</gene>
<dbReference type="SUPFAM" id="SSF54593">
    <property type="entry name" value="Glyoxalase/Bleomycin resistance protein/Dihydroxybiphenyl dioxygenase"/>
    <property type="match status" value="1"/>
</dbReference>
<evidence type="ECO:0000313" key="1">
    <source>
        <dbReference type="EMBL" id="SMX29417.1"/>
    </source>
</evidence>
<dbReference type="Proteomes" id="UP000225972">
    <property type="component" value="Unassembled WGS sequence"/>
</dbReference>